<evidence type="ECO:0000256" key="1">
    <source>
        <dbReference type="SAM" id="SignalP"/>
    </source>
</evidence>
<proteinExistence type="predicted"/>
<name>A0A1K1ME48_9FLAO</name>
<feature type="chain" id="PRO_5009665591" evidence="1">
    <location>
        <begin position="18"/>
        <end position="171"/>
    </location>
</feature>
<dbReference type="AlphaFoldDB" id="A0A1K1ME48"/>
<keyword evidence="1" id="KW-0732">Signal</keyword>
<organism evidence="2 3">
    <name type="scientific">Cellulophaga fucicola</name>
    <dbReference type="NCBI Taxonomy" id="76595"/>
    <lineage>
        <taxon>Bacteria</taxon>
        <taxon>Pseudomonadati</taxon>
        <taxon>Bacteroidota</taxon>
        <taxon>Flavobacteriia</taxon>
        <taxon>Flavobacteriales</taxon>
        <taxon>Flavobacteriaceae</taxon>
        <taxon>Cellulophaga</taxon>
    </lineage>
</organism>
<keyword evidence="3" id="KW-1185">Reference proteome</keyword>
<dbReference type="EMBL" id="FPIY01000001">
    <property type="protein sequence ID" value="SFW21391.1"/>
    <property type="molecule type" value="Genomic_DNA"/>
</dbReference>
<feature type="signal peptide" evidence="1">
    <location>
        <begin position="1"/>
        <end position="17"/>
    </location>
</feature>
<protein>
    <submittedName>
        <fullName evidence="2">Uncharacterized protein</fullName>
    </submittedName>
</protein>
<reference evidence="3" key="1">
    <citation type="submission" date="2016-11" db="EMBL/GenBank/DDBJ databases">
        <authorList>
            <person name="Varghese N."/>
            <person name="Submissions S."/>
        </authorList>
    </citation>
    <scope>NUCLEOTIDE SEQUENCE [LARGE SCALE GENOMIC DNA]</scope>
    <source>
        <strain evidence="3">DSM 24786</strain>
    </source>
</reference>
<gene>
    <name evidence="2" type="ORF">SAMN05660313_00544</name>
</gene>
<dbReference type="Proteomes" id="UP000183257">
    <property type="component" value="Unassembled WGS sequence"/>
</dbReference>
<accession>A0A1K1ME48</accession>
<evidence type="ECO:0000313" key="3">
    <source>
        <dbReference type="Proteomes" id="UP000183257"/>
    </source>
</evidence>
<sequence>MRKIIFIVLIVPMFAFGQDTLNVSKDQRTFCLNVVKSVIEHNCDQYYNSINDSIVFFHKMRDTIIPKSALKPQLMELCNSIVKNDSLDYQYYLNNFKMQFYNVNEVAEIISRGRKERNLSTLKYYKIKDGDIFFQGANHKTRDRADFILDDAFKFIFRKIDGEYKILLIAP</sequence>
<evidence type="ECO:0000313" key="2">
    <source>
        <dbReference type="EMBL" id="SFW21391.1"/>
    </source>
</evidence>